<evidence type="ECO:0000256" key="6">
    <source>
        <dbReference type="ARBA" id="ARBA00022989"/>
    </source>
</evidence>
<keyword evidence="2" id="KW-1003">Cell membrane</keyword>
<proteinExistence type="predicted"/>
<evidence type="ECO:0000256" key="5">
    <source>
        <dbReference type="ARBA" id="ARBA00022729"/>
    </source>
</evidence>
<dbReference type="PANTHER" id="PTHR46884">
    <property type="entry name" value="COLLECTRIN"/>
    <property type="match status" value="1"/>
</dbReference>
<evidence type="ECO:0000259" key="12">
    <source>
        <dbReference type="PROSITE" id="PS52010"/>
    </source>
</evidence>
<keyword evidence="3" id="KW-0597">Phosphoprotein</keyword>
<dbReference type="Pfam" id="PF16959">
    <property type="entry name" value="Collectrin"/>
    <property type="match status" value="1"/>
</dbReference>
<sequence length="218" mass="23745">MEDVVPLLLLLLCVSSAAAQLCAPDASNGYKVRLSLLTALGDEAYVWNDSEMFLFRAAMAFAMRTADGQNYNVSNVLVCDETPRVSFWFVVTSPLNSSLLVERRQVEEAVRKSRNRINSAFLLTDNTLEFLGIPPTLVAPTPPSSPPWLIVFGVVMGAVGAGIVLVLGTSVMQSRREKKKAQTGFEEGEEESRAEGNGAASDSVYNLSFSDDDRLTQM</sequence>
<feature type="signal peptide" evidence="11">
    <location>
        <begin position="1"/>
        <end position="19"/>
    </location>
</feature>
<comment type="subcellular location">
    <subcellularLocation>
        <location evidence="1">Cell membrane</location>
        <topology evidence="1">Single-pass type I membrane protein</topology>
    </subcellularLocation>
</comment>
<evidence type="ECO:0000256" key="8">
    <source>
        <dbReference type="ARBA" id="ARBA00023180"/>
    </source>
</evidence>
<evidence type="ECO:0000313" key="14">
    <source>
        <dbReference type="Proteomes" id="UP001335648"/>
    </source>
</evidence>
<dbReference type="EMBL" id="JAULUE010002049">
    <property type="protein sequence ID" value="KAK5907879.1"/>
    <property type="molecule type" value="Genomic_DNA"/>
</dbReference>
<dbReference type="InterPro" id="IPR042944">
    <property type="entry name" value="Collectrin"/>
</dbReference>
<dbReference type="Proteomes" id="UP001335648">
    <property type="component" value="Unassembled WGS sequence"/>
</dbReference>
<gene>
    <name evidence="13" type="ORF">CesoFtcFv8_005683</name>
</gene>
<evidence type="ECO:0000256" key="4">
    <source>
        <dbReference type="ARBA" id="ARBA00022692"/>
    </source>
</evidence>
<evidence type="ECO:0000256" key="7">
    <source>
        <dbReference type="ARBA" id="ARBA00023136"/>
    </source>
</evidence>
<keyword evidence="14" id="KW-1185">Reference proteome</keyword>
<organism evidence="13 14">
    <name type="scientific">Champsocephalus esox</name>
    <name type="common">pike icefish</name>
    <dbReference type="NCBI Taxonomy" id="159716"/>
    <lineage>
        <taxon>Eukaryota</taxon>
        <taxon>Metazoa</taxon>
        <taxon>Chordata</taxon>
        <taxon>Craniata</taxon>
        <taxon>Vertebrata</taxon>
        <taxon>Euteleostomi</taxon>
        <taxon>Actinopterygii</taxon>
        <taxon>Neopterygii</taxon>
        <taxon>Teleostei</taxon>
        <taxon>Neoteleostei</taxon>
        <taxon>Acanthomorphata</taxon>
        <taxon>Eupercaria</taxon>
        <taxon>Perciformes</taxon>
        <taxon>Notothenioidei</taxon>
        <taxon>Channichthyidae</taxon>
        <taxon>Champsocephalus</taxon>
    </lineage>
</organism>
<evidence type="ECO:0000256" key="3">
    <source>
        <dbReference type="ARBA" id="ARBA00022553"/>
    </source>
</evidence>
<feature type="region of interest" description="Disordered" evidence="9">
    <location>
        <begin position="177"/>
        <end position="218"/>
    </location>
</feature>
<dbReference type="AlphaFoldDB" id="A0AAN8H9N0"/>
<evidence type="ECO:0000256" key="1">
    <source>
        <dbReference type="ARBA" id="ARBA00004251"/>
    </source>
</evidence>
<evidence type="ECO:0000256" key="10">
    <source>
        <dbReference type="SAM" id="Phobius"/>
    </source>
</evidence>
<dbReference type="PROSITE" id="PS52010">
    <property type="entry name" value="COLLECTRIN_LIKE"/>
    <property type="match status" value="1"/>
</dbReference>
<keyword evidence="7 10" id="KW-0472">Membrane</keyword>
<feature type="domain" description="Collectrin-like" evidence="12">
    <location>
        <begin position="26"/>
        <end position="218"/>
    </location>
</feature>
<dbReference type="InterPro" id="IPR031588">
    <property type="entry name" value="Collectrin_dom"/>
</dbReference>
<evidence type="ECO:0000256" key="2">
    <source>
        <dbReference type="ARBA" id="ARBA00022475"/>
    </source>
</evidence>
<dbReference type="GO" id="GO:0005886">
    <property type="term" value="C:plasma membrane"/>
    <property type="evidence" value="ECO:0007669"/>
    <property type="project" value="UniProtKB-SubCell"/>
</dbReference>
<keyword evidence="5 11" id="KW-0732">Signal</keyword>
<evidence type="ECO:0000256" key="11">
    <source>
        <dbReference type="SAM" id="SignalP"/>
    </source>
</evidence>
<keyword evidence="6 10" id="KW-1133">Transmembrane helix</keyword>
<evidence type="ECO:0000256" key="9">
    <source>
        <dbReference type="SAM" id="MobiDB-lite"/>
    </source>
</evidence>
<name>A0AAN8H9N0_9TELE</name>
<comment type="caution">
    <text evidence="13">The sequence shown here is derived from an EMBL/GenBank/DDBJ whole genome shotgun (WGS) entry which is preliminary data.</text>
</comment>
<feature type="chain" id="PRO_5042865079" description="Collectrin-like domain-containing protein" evidence="11">
    <location>
        <begin position="20"/>
        <end position="218"/>
    </location>
</feature>
<keyword evidence="8" id="KW-0325">Glycoprotein</keyword>
<dbReference type="GO" id="GO:0051957">
    <property type="term" value="P:positive regulation of amino acid transport"/>
    <property type="evidence" value="ECO:0007669"/>
    <property type="project" value="TreeGrafter"/>
</dbReference>
<dbReference type="PANTHER" id="PTHR46884:SF1">
    <property type="entry name" value="COLLECTRIN"/>
    <property type="match status" value="1"/>
</dbReference>
<evidence type="ECO:0000313" key="13">
    <source>
        <dbReference type="EMBL" id="KAK5907879.1"/>
    </source>
</evidence>
<accession>A0AAN8H9N0</accession>
<protein>
    <recommendedName>
        <fullName evidence="12">Collectrin-like domain-containing protein</fullName>
    </recommendedName>
</protein>
<keyword evidence="4 10" id="KW-0812">Transmembrane</keyword>
<reference evidence="13 14" key="1">
    <citation type="journal article" date="2023" name="Mol. Biol. Evol.">
        <title>Genomics of Secondarily Temperate Adaptation in the Only Non-Antarctic Icefish.</title>
        <authorList>
            <person name="Rivera-Colon A.G."/>
            <person name="Rayamajhi N."/>
            <person name="Minhas B.F."/>
            <person name="Madrigal G."/>
            <person name="Bilyk K.T."/>
            <person name="Yoon V."/>
            <person name="Hune M."/>
            <person name="Gregory S."/>
            <person name="Cheng C.H.C."/>
            <person name="Catchen J.M."/>
        </authorList>
    </citation>
    <scope>NUCLEOTIDE SEQUENCE [LARGE SCALE GENOMIC DNA]</scope>
    <source>
        <strain evidence="13">JC2023a</strain>
    </source>
</reference>
<feature type="transmembrane region" description="Helical" evidence="10">
    <location>
        <begin position="148"/>
        <end position="172"/>
    </location>
</feature>
<dbReference type="GO" id="GO:0070062">
    <property type="term" value="C:extracellular exosome"/>
    <property type="evidence" value="ECO:0007669"/>
    <property type="project" value="TreeGrafter"/>
</dbReference>